<dbReference type="Proteomes" id="UP000242444">
    <property type="component" value="Unassembled WGS sequence"/>
</dbReference>
<evidence type="ECO:0000259" key="1">
    <source>
        <dbReference type="Pfam" id="PF05239"/>
    </source>
</evidence>
<dbReference type="EMBL" id="NKYE01000015">
    <property type="protein sequence ID" value="OZM71114.1"/>
    <property type="molecule type" value="Genomic_DNA"/>
</dbReference>
<comment type="caution">
    <text evidence="2">The sequence shown here is derived from an EMBL/GenBank/DDBJ whole genome shotgun (WGS) entry which is preliminary data.</text>
</comment>
<reference evidence="2 3" key="1">
    <citation type="submission" date="2017-07" db="EMBL/GenBank/DDBJ databases">
        <title>Amycolatopsis antarcticus sp. nov., isolated from the surface of an Antarcticus brown macroalga.</title>
        <authorList>
            <person name="Wang J."/>
            <person name="Leiva S."/>
            <person name="Huang J."/>
            <person name="Huang Y."/>
        </authorList>
    </citation>
    <scope>NUCLEOTIDE SEQUENCE [LARGE SCALE GENOMIC DNA]</scope>
    <source>
        <strain evidence="2 3">AU-G6</strain>
    </source>
</reference>
<protein>
    <submittedName>
        <fullName evidence="2">Photosystem reaction center subunit H</fullName>
    </submittedName>
</protein>
<dbReference type="GO" id="GO:0030077">
    <property type="term" value="C:plasma membrane light-harvesting complex"/>
    <property type="evidence" value="ECO:0007669"/>
    <property type="project" value="InterPro"/>
</dbReference>
<dbReference type="GO" id="GO:0019684">
    <property type="term" value="P:photosynthesis, light reaction"/>
    <property type="evidence" value="ECO:0007669"/>
    <property type="project" value="InterPro"/>
</dbReference>
<dbReference type="InterPro" id="IPR027275">
    <property type="entry name" value="PRC-brl_dom"/>
</dbReference>
<sequence length="118" mass="12807">MFVAENISDWCGLTVVDADGDKIGEMDSIYFDTASDRPAFATVKIGIIGRHRLVFVPLDGATVSPKQVRVPVGKSQAKDSPAMDTDGELLATEEAAIFDHYGLVYHPGVSGERRLARR</sequence>
<dbReference type="InParanoid" id="A0A263CY84"/>
<name>A0A263CY84_9PSEU</name>
<evidence type="ECO:0000313" key="2">
    <source>
        <dbReference type="EMBL" id="OZM71114.1"/>
    </source>
</evidence>
<dbReference type="InterPro" id="IPR014747">
    <property type="entry name" value="Bac_photo_RC_H_C"/>
</dbReference>
<evidence type="ECO:0000313" key="3">
    <source>
        <dbReference type="Proteomes" id="UP000242444"/>
    </source>
</evidence>
<dbReference type="Pfam" id="PF05239">
    <property type="entry name" value="PRC"/>
    <property type="match status" value="1"/>
</dbReference>
<accession>A0A263CY84</accession>
<dbReference type="AlphaFoldDB" id="A0A263CY84"/>
<dbReference type="OrthoDB" id="3712018at2"/>
<organism evidence="2 3">
    <name type="scientific">Amycolatopsis antarctica</name>
    <dbReference type="NCBI Taxonomy" id="1854586"/>
    <lineage>
        <taxon>Bacteria</taxon>
        <taxon>Bacillati</taxon>
        <taxon>Actinomycetota</taxon>
        <taxon>Actinomycetes</taxon>
        <taxon>Pseudonocardiales</taxon>
        <taxon>Pseudonocardiaceae</taxon>
        <taxon>Amycolatopsis</taxon>
    </lineage>
</organism>
<feature type="domain" description="PRC-barrel" evidence="1">
    <location>
        <begin position="5"/>
        <end position="75"/>
    </location>
</feature>
<dbReference type="InterPro" id="IPR011033">
    <property type="entry name" value="PRC_barrel-like_sf"/>
</dbReference>
<gene>
    <name evidence="2" type="ORF">CFN78_21865</name>
</gene>
<dbReference type="Gene3D" id="3.90.50.10">
    <property type="entry name" value="Photosynthetic Reaction Center, subunit H, domain 2"/>
    <property type="match status" value="1"/>
</dbReference>
<keyword evidence="3" id="KW-1185">Reference proteome</keyword>
<dbReference type="SUPFAM" id="SSF50346">
    <property type="entry name" value="PRC-barrel domain"/>
    <property type="match status" value="1"/>
</dbReference>
<proteinExistence type="predicted"/>
<dbReference type="RefSeq" id="WP_094864734.1">
    <property type="nucleotide sequence ID" value="NZ_NKYE01000015.1"/>
</dbReference>